<dbReference type="STRING" id="411473.RUMCAL_02658"/>
<reference evidence="1 2" key="1">
    <citation type="submission" date="2013-07" db="EMBL/GenBank/DDBJ databases">
        <authorList>
            <person name="Weinstock G."/>
            <person name="Sodergren E."/>
            <person name="Wylie T."/>
            <person name="Fulton L."/>
            <person name="Fulton R."/>
            <person name="Fronick C."/>
            <person name="O'Laughlin M."/>
            <person name="Godfrey J."/>
            <person name="Miner T."/>
            <person name="Herter B."/>
            <person name="Appelbaum E."/>
            <person name="Cordes M."/>
            <person name="Lek S."/>
            <person name="Wollam A."/>
            <person name="Pepin K.H."/>
            <person name="Palsikar V.B."/>
            <person name="Mitreva M."/>
            <person name="Wilson R.K."/>
        </authorList>
    </citation>
    <scope>NUCLEOTIDE SEQUENCE [LARGE SCALE GENOMIC DNA]</scope>
    <source>
        <strain evidence="1 2">ATCC 27760</strain>
    </source>
</reference>
<dbReference type="AlphaFoldDB" id="U2LNW9"/>
<keyword evidence="1" id="KW-0540">Nuclease</keyword>
<dbReference type="Proteomes" id="UP000016662">
    <property type="component" value="Unassembled WGS sequence"/>
</dbReference>
<comment type="caution">
    <text evidence="1">The sequence shown here is derived from an EMBL/GenBank/DDBJ whole genome shotgun (WGS) entry which is preliminary data.</text>
</comment>
<proteinExistence type="predicted"/>
<dbReference type="GO" id="GO:0009036">
    <property type="term" value="F:type II site-specific deoxyribonuclease activity"/>
    <property type="evidence" value="ECO:0007669"/>
    <property type="project" value="InterPro"/>
</dbReference>
<accession>U2LNW9</accession>
<dbReference type="PATRIC" id="fig|411473.3.peg.2227"/>
<evidence type="ECO:0000313" key="2">
    <source>
        <dbReference type="Proteomes" id="UP000016662"/>
    </source>
</evidence>
<evidence type="ECO:0000313" key="1">
    <source>
        <dbReference type="EMBL" id="ERJ91194.1"/>
    </source>
</evidence>
<dbReference type="EMBL" id="AWVF01000325">
    <property type="protein sequence ID" value="ERJ91194.1"/>
    <property type="molecule type" value="Genomic_DNA"/>
</dbReference>
<dbReference type="GO" id="GO:0003677">
    <property type="term" value="F:DNA binding"/>
    <property type="evidence" value="ECO:0007669"/>
    <property type="project" value="InterPro"/>
</dbReference>
<dbReference type="eggNOG" id="ENOG502Z9NT">
    <property type="taxonomic scope" value="Bacteria"/>
</dbReference>
<name>U2LNW9_9FIRM</name>
<dbReference type="HOGENOM" id="CLU_775334_0_0_9"/>
<sequence length="308" mass="35199">MRKVVSKIGIDELYGIDPLCDNIYFAFEHQYTPFQKYVTGSIPRNDLVIISNNQCLTSLEIKLVALPDNPTCELSDEYFGSEIVIRPDTIIYLACSFINALDDDIESLKELIGNTGDNITDWTEAECVLPHTYEIFGSIKRIVEASYHKQMPIIMEPVWKTEGKSPKLADNCLDVFVWSNCGMLLLFMPSEHDFDAHSNGINALRKIGRHERTMIWLFKMLKDYANNGHFDGKRIIDELSYNTKNDKAFASNGLRTRPIMTCPELTTPRITKQEIKRIILGGGQNLLSPERRFDAIIYNSPDLFEEES</sequence>
<dbReference type="GO" id="GO:0009307">
    <property type="term" value="P:DNA restriction-modification system"/>
    <property type="evidence" value="ECO:0007669"/>
    <property type="project" value="InterPro"/>
</dbReference>
<protein>
    <submittedName>
        <fullName evidence="1">HindVP restriction endonuclease</fullName>
    </submittedName>
</protein>
<keyword evidence="1" id="KW-0255">Endonuclease</keyword>
<keyword evidence="2" id="KW-1185">Reference proteome</keyword>
<dbReference type="Pfam" id="PF09519">
    <property type="entry name" value="RE_HindVP"/>
    <property type="match status" value="1"/>
</dbReference>
<gene>
    <name evidence="1" type="ORF">RUMCAL_02658</name>
</gene>
<organism evidence="1 2">
    <name type="scientific">Ruminococcus callidus ATCC 27760</name>
    <dbReference type="NCBI Taxonomy" id="411473"/>
    <lineage>
        <taxon>Bacteria</taxon>
        <taxon>Bacillati</taxon>
        <taxon>Bacillota</taxon>
        <taxon>Clostridia</taxon>
        <taxon>Eubacteriales</taxon>
        <taxon>Oscillospiraceae</taxon>
        <taxon>Ruminococcus</taxon>
    </lineage>
</organism>
<keyword evidence="1" id="KW-0378">Hydrolase</keyword>
<dbReference type="InterPro" id="IPR019044">
    <property type="entry name" value="Restrct_endonuc_II_HindVP"/>
</dbReference>